<dbReference type="EMBL" id="HG996467">
    <property type="protein sequence ID" value="CAG1863085.1"/>
    <property type="molecule type" value="Genomic_DNA"/>
</dbReference>
<dbReference type="Proteomes" id="UP000012960">
    <property type="component" value="Unplaced"/>
</dbReference>
<keyword evidence="3" id="KW-1185">Reference proteome</keyword>
<evidence type="ECO:0000313" key="2">
    <source>
        <dbReference type="EnsemblPlants" id="Ma02_p25100.1"/>
    </source>
</evidence>
<reference evidence="2" key="2">
    <citation type="submission" date="2021-05" db="UniProtKB">
        <authorList>
            <consortium name="EnsemblPlants"/>
        </authorList>
    </citation>
    <scope>IDENTIFICATION</scope>
    <source>
        <strain evidence="2">subsp. malaccensis</strain>
    </source>
</reference>
<dbReference type="InParanoid" id="A0A804I6Q3"/>
<name>A0A804I6Q3_MUSAM</name>
<dbReference type="AlphaFoldDB" id="A0A804I6Q3"/>
<reference evidence="1" key="1">
    <citation type="submission" date="2021-03" db="EMBL/GenBank/DDBJ databases">
        <authorList>
            <consortium name="Genoscope - CEA"/>
            <person name="William W."/>
        </authorList>
    </citation>
    <scope>NUCLEOTIDE SEQUENCE</scope>
    <source>
        <strain evidence="1">Doubled-haploid Pahang</strain>
    </source>
</reference>
<evidence type="ECO:0000313" key="3">
    <source>
        <dbReference type="Proteomes" id="UP000012960"/>
    </source>
</evidence>
<dbReference type="EnsemblPlants" id="Ma02_t25100.1">
    <property type="protein sequence ID" value="Ma02_p25100.1"/>
    <property type="gene ID" value="Ma02_g25100"/>
</dbReference>
<protein>
    <submittedName>
        <fullName evidence="1">(wild Malaysian banana) hypothetical protein</fullName>
    </submittedName>
</protein>
<evidence type="ECO:0000313" key="1">
    <source>
        <dbReference type="EMBL" id="CAG1863085.1"/>
    </source>
</evidence>
<accession>A0A804I6Q3</accession>
<sequence>MRESRKAINKTNPIHNDVLEDIIFLSLDQSSSKYSGYTVFILFIFFSSD</sequence>
<gene>
    <name evidence="1" type="ORF">GSMUA_79800.1</name>
</gene>
<organism evidence="2 3">
    <name type="scientific">Musa acuminata subsp. malaccensis</name>
    <name type="common">Wild banana</name>
    <name type="synonym">Musa malaccensis</name>
    <dbReference type="NCBI Taxonomy" id="214687"/>
    <lineage>
        <taxon>Eukaryota</taxon>
        <taxon>Viridiplantae</taxon>
        <taxon>Streptophyta</taxon>
        <taxon>Embryophyta</taxon>
        <taxon>Tracheophyta</taxon>
        <taxon>Spermatophyta</taxon>
        <taxon>Magnoliopsida</taxon>
        <taxon>Liliopsida</taxon>
        <taxon>Zingiberales</taxon>
        <taxon>Musaceae</taxon>
        <taxon>Musa</taxon>
    </lineage>
</organism>
<proteinExistence type="predicted"/>
<dbReference type="Gramene" id="Ma02_t25100.1">
    <property type="protein sequence ID" value="Ma02_p25100.1"/>
    <property type="gene ID" value="Ma02_g25100"/>
</dbReference>